<dbReference type="InterPro" id="IPR008978">
    <property type="entry name" value="HSP20-like_chaperone"/>
</dbReference>
<dbReference type="GO" id="GO:0031514">
    <property type="term" value="C:motile cilium"/>
    <property type="evidence" value="ECO:0007669"/>
    <property type="project" value="UniProtKB-SubCell"/>
</dbReference>
<name>A0A8B9M4Q8_9AVES</name>
<dbReference type="Pfam" id="PF00011">
    <property type="entry name" value="HSP20"/>
    <property type="match status" value="1"/>
</dbReference>
<evidence type="ECO:0000256" key="3">
    <source>
        <dbReference type="ARBA" id="ARBA00004300"/>
    </source>
</evidence>
<dbReference type="Proteomes" id="UP000694541">
    <property type="component" value="Unplaced"/>
</dbReference>
<dbReference type="InterPro" id="IPR002068">
    <property type="entry name" value="A-crystallin/Hsp20_dom"/>
</dbReference>
<keyword evidence="6" id="KW-0221">Differentiation</keyword>
<evidence type="ECO:0000256" key="10">
    <source>
        <dbReference type="PROSITE-ProRule" id="PRU00285"/>
    </source>
</evidence>
<dbReference type="SUPFAM" id="SSF49764">
    <property type="entry name" value="HSP20-like chaperones"/>
    <property type="match status" value="1"/>
</dbReference>
<evidence type="ECO:0000256" key="7">
    <source>
        <dbReference type="ARBA" id="ARBA00022846"/>
    </source>
</evidence>
<evidence type="ECO:0000256" key="11">
    <source>
        <dbReference type="RuleBase" id="RU003616"/>
    </source>
</evidence>
<dbReference type="InterPro" id="IPR037389">
    <property type="entry name" value="ODFP"/>
</dbReference>
<evidence type="ECO:0000256" key="4">
    <source>
        <dbReference type="ARBA" id="ARBA00019020"/>
    </source>
</evidence>
<keyword evidence="9" id="KW-0966">Cell projection</keyword>
<dbReference type="PANTHER" id="PTHR17125:SF2">
    <property type="entry name" value="OUTER DENSE FIBER PROTEIN 1"/>
    <property type="match status" value="1"/>
</dbReference>
<comment type="subcellular location">
    <subcellularLocation>
        <location evidence="2">Cell projection</location>
        <location evidence="2">Cilium</location>
        <location evidence="2">Flagellum</location>
    </subcellularLocation>
    <subcellularLocation>
        <location evidence="3">Cytoplasm</location>
        <location evidence="3">Cytoskeleton</location>
        <location evidence="3">Microtubule organizing center</location>
        <location evidence="3">Centrosome</location>
    </subcellularLocation>
</comment>
<protein>
    <recommendedName>
        <fullName evidence="4">Outer dense fiber protein 1</fullName>
    </recommendedName>
</protein>
<dbReference type="Ensembl" id="ENSANIT00000000179.1">
    <property type="protein sequence ID" value="ENSANIP00000000174.1"/>
    <property type="gene ID" value="ENSANIG00000000116.1"/>
</dbReference>
<dbReference type="GO" id="GO:0030154">
    <property type="term" value="P:cell differentiation"/>
    <property type="evidence" value="ECO:0007669"/>
    <property type="project" value="UniProtKB-KW"/>
</dbReference>
<dbReference type="PANTHER" id="PTHR17125">
    <property type="entry name" value="OUTER DENSE FIBER PROTEIN 1"/>
    <property type="match status" value="1"/>
</dbReference>
<dbReference type="GO" id="GO:0005813">
    <property type="term" value="C:centrosome"/>
    <property type="evidence" value="ECO:0007669"/>
    <property type="project" value="UniProtKB-SubCell"/>
</dbReference>
<accession>A0A8B9M4Q8</accession>
<keyword evidence="9" id="KW-0969">Cilium</keyword>
<reference evidence="13" key="1">
    <citation type="submission" date="2025-08" db="UniProtKB">
        <authorList>
            <consortium name="Ensembl"/>
        </authorList>
    </citation>
    <scope>IDENTIFICATION</scope>
</reference>
<sequence>MTFSLSVQQQVSSHSLPCELSTGCNRGKKEESLTPGLVYTNFNKTKSCCEVTLNLPSMLCVSMRMDPIVSYLLLLALRWSTQSSVSWTERLSSCSYSSMQRRLNRMLNNSHDHKVLSLIDVKGFDPKEVTVTVKDRKVKVLAEHEEEHTTATGTEYNYRNITKEISLPLGVSEDEVTYSLGPNSVVKIEMARKSHPCPQPSLSLSTGTSRISGMGVTPRQPCKGDCICCPGLCTQAHTAAGSSISFHCRKARNKTIYLMPGLASRLGKLSLQRAPPGSGFLSLRGWGEECCHRFSWCTLPRQVFLEGSLTL</sequence>
<dbReference type="GO" id="GO:0099513">
    <property type="term" value="C:polymeric cytoskeletal fiber"/>
    <property type="evidence" value="ECO:0007669"/>
    <property type="project" value="InterPro"/>
</dbReference>
<dbReference type="Gene3D" id="2.60.40.790">
    <property type="match status" value="1"/>
</dbReference>
<proteinExistence type="inferred from homology"/>
<evidence type="ECO:0000313" key="14">
    <source>
        <dbReference type="Proteomes" id="UP000694541"/>
    </source>
</evidence>
<comment type="similarity">
    <text evidence="10 11">Belongs to the small heat shock protein (HSP20) family.</text>
</comment>
<reference evidence="13" key="2">
    <citation type="submission" date="2025-09" db="UniProtKB">
        <authorList>
            <consortium name="Ensembl"/>
        </authorList>
    </citation>
    <scope>IDENTIFICATION</scope>
</reference>
<keyword evidence="7" id="KW-0282">Flagellum</keyword>
<evidence type="ECO:0000256" key="1">
    <source>
        <dbReference type="ARBA" id="ARBA00001979"/>
    </source>
</evidence>
<evidence type="ECO:0000313" key="13">
    <source>
        <dbReference type="Ensembl" id="ENSANIP00000000174.1"/>
    </source>
</evidence>
<dbReference type="GO" id="GO:0007283">
    <property type="term" value="P:spermatogenesis"/>
    <property type="evidence" value="ECO:0007669"/>
    <property type="project" value="UniProtKB-KW"/>
</dbReference>
<evidence type="ECO:0000256" key="5">
    <source>
        <dbReference type="ARBA" id="ARBA00022473"/>
    </source>
</evidence>
<organism evidence="13 14">
    <name type="scientific">Accipiter nisus</name>
    <name type="common">Eurasian sparrowhawk</name>
    <dbReference type="NCBI Taxonomy" id="211598"/>
    <lineage>
        <taxon>Eukaryota</taxon>
        <taxon>Metazoa</taxon>
        <taxon>Chordata</taxon>
        <taxon>Craniata</taxon>
        <taxon>Vertebrata</taxon>
        <taxon>Euteleostomi</taxon>
        <taxon>Archelosauria</taxon>
        <taxon>Archosauria</taxon>
        <taxon>Dinosauria</taxon>
        <taxon>Saurischia</taxon>
        <taxon>Theropoda</taxon>
        <taxon>Coelurosauria</taxon>
        <taxon>Aves</taxon>
        <taxon>Neognathae</taxon>
        <taxon>Neoaves</taxon>
        <taxon>Telluraves</taxon>
        <taxon>Accipitrimorphae</taxon>
        <taxon>Accipitriformes</taxon>
        <taxon>Accipitridae</taxon>
        <taxon>Accipitrinae</taxon>
        <taxon>Accipiter</taxon>
    </lineage>
</organism>
<evidence type="ECO:0000259" key="12">
    <source>
        <dbReference type="PROSITE" id="PS01031"/>
    </source>
</evidence>
<comment type="function">
    <text evidence="1">Component of the outer dense fibers (ODF) of spermatozoa. ODF are filamentous structures located on the outside of the axoneme in the midpiece and principal piece of the mammalian sperm tail and may help to maintain the passive elastic structures and elastic recoil of the sperm tail.</text>
</comment>
<feature type="domain" description="SHSP" evidence="12">
    <location>
        <begin position="97"/>
        <end position="207"/>
    </location>
</feature>
<evidence type="ECO:0000256" key="6">
    <source>
        <dbReference type="ARBA" id="ARBA00022782"/>
    </source>
</evidence>
<evidence type="ECO:0000256" key="8">
    <source>
        <dbReference type="ARBA" id="ARBA00022871"/>
    </source>
</evidence>
<keyword evidence="14" id="KW-1185">Reference proteome</keyword>
<evidence type="ECO:0000256" key="9">
    <source>
        <dbReference type="ARBA" id="ARBA00023069"/>
    </source>
</evidence>
<keyword evidence="8" id="KW-0744">Spermatogenesis</keyword>
<dbReference type="PROSITE" id="PS01031">
    <property type="entry name" value="SHSP"/>
    <property type="match status" value="1"/>
</dbReference>
<dbReference type="AlphaFoldDB" id="A0A8B9M4Q8"/>
<evidence type="ECO:0000256" key="2">
    <source>
        <dbReference type="ARBA" id="ARBA00004230"/>
    </source>
</evidence>
<keyword evidence="5" id="KW-0217">Developmental protein</keyword>